<keyword evidence="1" id="KW-0472">Membrane</keyword>
<evidence type="ECO:0000313" key="4">
    <source>
        <dbReference type="Proteomes" id="UP000054058"/>
    </source>
</evidence>
<evidence type="ECO:0000313" key="3">
    <source>
        <dbReference type="EMBL" id="ETX11181.1"/>
    </source>
</evidence>
<dbReference type="Proteomes" id="UP000054058">
    <property type="component" value="Unassembled WGS sequence"/>
</dbReference>
<protein>
    <recommendedName>
        <fullName evidence="2">DUF1468 domain-containing protein</fullName>
    </recommendedName>
</protein>
<feature type="transmembrane region" description="Helical" evidence="1">
    <location>
        <begin position="21"/>
        <end position="46"/>
    </location>
</feature>
<dbReference type="PATRIC" id="fig|1122207.3.peg.1603"/>
<feature type="transmembrane region" description="Helical" evidence="1">
    <location>
        <begin position="58"/>
        <end position="79"/>
    </location>
</feature>
<keyword evidence="1" id="KW-0812">Transmembrane</keyword>
<proteinExistence type="predicted"/>
<keyword evidence="4" id="KW-1185">Reference proteome</keyword>
<dbReference type="AlphaFoldDB" id="X7E7L2"/>
<feature type="transmembrane region" description="Helical" evidence="1">
    <location>
        <begin position="91"/>
        <end position="124"/>
    </location>
</feature>
<sequence length="164" mass="17106">MSLQNEKIDAVECSNTVSDPSVWFGATGGIILFIVSIIFIVGGIGLGLGSPFRLGTGAFPFITGMILGALSLAICFYELRGDGLASTPDWIGFCAICSALAVFALTAEKLGLVPAAFLTVFVASLPDRSLSLVGKIILGSCVGAVCWILFIELLNLPFKPFVGL</sequence>
<dbReference type="RefSeq" id="WP_036160859.1">
    <property type="nucleotide sequence ID" value="NZ_JAMB01000005.1"/>
</dbReference>
<dbReference type="STRING" id="1122207.MUS1_12335"/>
<gene>
    <name evidence="3" type="ORF">MUS1_12335</name>
</gene>
<evidence type="ECO:0000256" key="1">
    <source>
        <dbReference type="SAM" id="Phobius"/>
    </source>
</evidence>
<dbReference type="Pfam" id="PF07331">
    <property type="entry name" value="TctB"/>
    <property type="match status" value="1"/>
</dbReference>
<feature type="transmembrane region" description="Helical" evidence="1">
    <location>
        <begin position="136"/>
        <end position="158"/>
    </location>
</feature>
<dbReference type="EMBL" id="JAMB01000005">
    <property type="protein sequence ID" value="ETX11181.1"/>
    <property type="molecule type" value="Genomic_DNA"/>
</dbReference>
<comment type="caution">
    <text evidence="3">The sequence shown here is derived from an EMBL/GenBank/DDBJ whole genome shotgun (WGS) entry which is preliminary data.</text>
</comment>
<feature type="domain" description="DUF1468" evidence="2">
    <location>
        <begin position="29"/>
        <end position="158"/>
    </location>
</feature>
<name>X7E7L2_9GAMM</name>
<accession>X7E7L2</accession>
<keyword evidence="1" id="KW-1133">Transmembrane helix</keyword>
<reference evidence="3 4" key="1">
    <citation type="submission" date="2014-01" db="EMBL/GenBank/DDBJ databases">
        <title>Marinomonas ushuaiensis DSM 15871 Genome Sequencing.</title>
        <authorList>
            <person name="Lai Q."/>
            <person name="Shao Z.S."/>
        </authorList>
    </citation>
    <scope>NUCLEOTIDE SEQUENCE [LARGE SCALE GENOMIC DNA]</scope>
    <source>
        <strain evidence="3 4">DSM 15871</strain>
    </source>
</reference>
<evidence type="ECO:0000259" key="2">
    <source>
        <dbReference type="Pfam" id="PF07331"/>
    </source>
</evidence>
<organism evidence="3 4">
    <name type="scientific">Marinomonas ushuaiensis DSM 15871</name>
    <dbReference type="NCBI Taxonomy" id="1122207"/>
    <lineage>
        <taxon>Bacteria</taxon>
        <taxon>Pseudomonadati</taxon>
        <taxon>Pseudomonadota</taxon>
        <taxon>Gammaproteobacteria</taxon>
        <taxon>Oceanospirillales</taxon>
        <taxon>Oceanospirillaceae</taxon>
        <taxon>Marinomonas</taxon>
    </lineage>
</organism>
<dbReference type="InterPro" id="IPR009936">
    <property type="entry name" value="DUF1468"/>
</dbReference>